<keyword evidence="2" id="KW-1185">Reference proteome</keyword>
<gene>
    <name evidence="1" type="ORF">DB88DRAFT_128205</name>
</gene>
<sequence>MLRSTKTALRPFHRTIQINTVSTNRSHVTYSQTRSAVLEGVKRNIPKAVEQALQKPVSLPLLLARAPIGQDYTATVLPGTLTSILPILSPRGCPGGCPGGFGADSSQVDLPNQPNVVKDRASEADNSLCVCCIVASGASFDCKSLTKWPSATASS</sequence>
<accession>A0AAD9CTV6</accession>
<organism evidence="1 2">
    <name type="scientific">Papiliotrema laurentii</name>
    <name type="common">Cryptococcus laurentii</name>
    <dbReference type="NCBI Taxonomy" id="5418"/>
    <lineage>
        <taxon>Eukaryota</taxon>
        <taxon>Fungi</taxon>
        <taxon>Dikarya</taxon>
        <taxon>Basidiomycota</taxon>
        <taxon>Agaricomycotina</taxon>
        <taxon>Tremellomycetes</taxon>
        <taxon>Tremellales</taxon>
        <taxon>Rhynchogastremaceae</taxon>
        <taxon>Papiliotrema</taxon>
    </lineage>
</organism>
<proteinExistence type="predicted"/>
<comment type="caution">
    <text evidence="1">The sequence shown here is derived from an EMBL/GenBank/DDBJ whole genome shotgun (WGS) entry which is preliminary data.</text>
</comment>
<evidence type="ECO:0000313" key="2">
    <source>
        <dbReference type="Proteomes" id="UP001182556"/>
    </source>
</evidence>
<protein>
    <submittedName>
        <fullName evidence="1">Uncharacterized protein</fullName>
    </submittedName>
</protein>
<dbReference type="EMBL" id="JAODAN010000013">
    <property type="protein sequence ID" value="KAK1920739.1"/>
    <property type="molecule type" value="Genomic_DNA"/>
</dbReference>
<evidence type="ECO:0000313" key="1">
    <source>
        <dbReference type="EMBL" id="KAK1920739.1"/>
    </source>
</evidence>
<name>A0AAD9CTV6_PAPLA</name>
<dbReference type="Proteomes" id="UP001182556">
    <property type="component" value="Unassembled WGS sequence"/>
</dbReference>
<dbReference type="AlphaFoldDB" id="A0AAD9CTV6"/>
<reference evidence="1" key="1">
    <citation type="submission" date="2023-02" db="EMBL/GenBank/DDBJ databases">
        <title>Identification and recombinant expression of a fungal hydrolase from Papiliotrema laurentii that hydrolyzes apple cutin and clears colloidal polyester polyurethane.</title>
        <authorList>
            <consortium name="DOE Joint Genome Institute"/>
            <person name="Roman V.A."/>
            <person name="Bojanowski C."/>
            <person name="Crable B.R."/>
            <person name="Wagner D.N."/>
            <person name="Hung C.S."/>
            <person name="Nadeau L.J."/>
            <person name="Schratz L."/>
            <person name="Haridas S."/>
            <person name="Pangilinan J."/>
            <person name="Lipzen A."/>
            <person name="Na H."/>
            <person name="Yan M."/>
            <person name="Ng V."/>
            <person name="Grigoriev I.V."/>
            <person name="Spatafora J.W."/>
            <person name="Barlow D."/>
            <person name="Biffinger J."/>
            <person name="Kelley-Loughnane N."/>
            <person name="Varaljay V.A."/>
            <person name="Crookes-Goodson W.J."/>
        </authorList>
    </citation>
    <scope>NUCLEOTIDE SEQUENCE</scope>
    <source>
        <strain evidence="1">5307AH</strain>
    </source>
</reference>